<dbReference type="EMBL" id="CP020946">
    <property type="protein sequence ID" value="ASD65263.1"/>
    <property type="molecule type" value="Genomic_DNA"/>
</dbReference>
<evidence type="ECO:0000256" key="2">
    <source>
        <dbReference type="ARBA" id="ARBA00022801"/>
    </source>
</evidence>
<dbReference type="PANTHER" id="PTHR43808">
    <property type="entry name" value="ACETYLORNITHINE DEACETYLASE"/>
    <property type="match status" value="1"/>
</dbReference>
<dbReference type="Pfam" id="PF07687">
    <property type="entry name" value="M20_dimer"/>
    <property type="match status" value="1"/>
</dbReference>
<evidence type="ECO:0000256" key="1">
    <source>
        <dbReference type="ARBA" id="ARBA00022723"/>
    </source>
</evidence>
<dbReference type="InterPro" id="IPR011650">
    <property type="entry name" value="Peptidase_M20_dimer"/>
</dbReference>
<dbReference type="Proteomes" id="UP000197003">
    <property type="component" value="Chromosome"/>
</dbReference>
<dbReference type="RefSeq" id="WP_088566656.1">
    <property type="nucleotide sequence ID" value="NZ_CP020946.1"/>
</dbReference>
<proteinExistence type="predicted"/>
<dbReference type="Gene3D" id="3.40.630.10">
    <property type="entry name" value="Zn peptidases"/>
    <property type="match status" value="2"/>
</dbReference>
<dbReference type="Pfam" id="PF01546">
    <property type="entry name" value="Peptidase_M20"/>
    <property type="match status" value="1"/>
</dbReference>
<keyword evidence="2" id="KW-0378">Hydrolase</keyword>
<feature type="domain" description="Peptidase M20 dimerisation" evidence="3">
    <location>
        <begin position="212"/>
        <end position="288"/>
    </location>
</feature>
<dbReference type="Gene3D" id="3.30.70.360">
    <property type="match status" value="1"/>
</dbReference>
<dbReference type="SUPFAM" id="SSF53187">
    <property type="entry name" value="Zn-dependent exopeptidases"/>
    <property type="match status" value="1"/>
</dbReference>
<sequence length="448" mass="50096">MDFIEACRQLIAIDSSPTHGNKELSKWVAAFCRQRGLHVEEQEEVVGDLEQANVIARPVAERPEAEFLLQTHLDTVDPGPFSLWTDTGSNPFDAHIIDGKIHGLGAADVKLDFLCKLEALASFGTHRAWRLPPVLVGTFGEESGMQGALKLIRKNKISAKMAMIGEPSDLRVINAAKGFASVEIHVPFSDEEMRYREEHNLRESTSTQSKIFRGKAAHSSTPHLGESAIAKMFEYLMMLPDSVNVMEMDGGINFNTVPSHAFLEIDMVTQIAEPISRKIANIYRAVKALELEFLDHKDDDFYPTTPTLNIGLIRTNEGDIQISGSCRIPPVITHEIYEGWMDRLRQVCEANGATFRVNDYKKPFRTEVTSILAKGCLDELRAMGLDDKPITQASTNEASIFTRVGIECVCFGPGKREGNVHTPQEHVSIEDLHKAIEFYKRIIERFCL</sequence>
<dbReference type="InterPro" id="IPR002933">
    <property type="entry name" value="Peptidase_M20"/>
</dbReference>
<dbReference type="AlphaFoldDB" id="A0A1Z3NCR9"/>
<keyword evidence="1" id="KW-0479">Metal-binding</keyword>
<evidence type="ECO:0000313" key="4">
    <source>
        <dbReference type="EMBL" id="ASD65263.1"/>
    </source>
</evidence>
<protein>
    <submittedName>
        <fullName evidence="4">Succinyl-diaminopimelate desuccinylase</fullName>
    </submittedName>
</protein>
<evidence type="ECO:0000259" key="3">
    <source>
        <dbReference type="Pfam" id="PF07687"/>
    </source>
</evidence>
<organism evidence="4 5">
    <name type="scientific">Bdellovibrio bacteriovorus</name>
    <dbReference type="NCBI Taxonomy" id="959"/>
    <lineage>
        <taxon>Bacteria</taxon>
        <taxon>Pseudomonadati</taxon>
        <taxon>Bdellovibrionota</taxon>
        <taxon>Bdellovibrionia</taxon>
        <taxon>Bdellovibrionales</taxon>
        <taxon>Pseudobdellovibrionaceae</taxon>
        <taxon>Bdellovibrio</taxon>
    </lineage>
</organism>
<evidence type="ECO:0000313" key="5">
    <source>
        <dbReference type="Proteomes" id="UP000197003"/>
    </source>
</evidence>
<dbReference type="InterPro" id="IPR036264">
    <property type="entry name" value="Bact_exopeptidase_dim_dom"/>
</dbReference>
<reference evidence="4 5" key="1">
    <citation type="submission" date="2017-04" db="EMBL/GenBank/DDBJ databases">
        <title>Whole genome sequence of Bdellovibrio bacteriovorus strain SSB218315.</title>
        <authorList>
            <person name="Oyedara O."/>
            <person name="Rodriguez-Perez M.A."/>
        </authorList>
    </citation>
    <scope>NUCLEOTIDE SEQUENCE [LARGE SCALE GENOMIC DNA]</scope>
    <source>
        <strain evidence="4 5">SSB218315</strain>
    </source>
</reference>
<dbReference type="SUPFAM" id="SSF55031">
    <property type="entry name" value="Bacterial exopeptidase dimerisation domain"/>
    <property type="match status" value="1"/>
</dbReference>
<dbReference type="GO" id="GO:0016787">
    <property type="term" value="F:hydrolase activity"/>
    <property type="evidence" value="ECO:0007669"/>
    <property type="project" value="UniProtKB-KW"/>
</dbReference>
<dbReference type="OrthoDB" id="7055905at2"/>
<accession>A0A1Z3NCR9</accession>
<gene>
    <name evidence="4" type="ORF">B9G79_17645</name>
</gene>
<dbReference type="GO" id="GO:0046872">
    <property type="term" value="F:metal ion binding"/>
    <property type="evidence" value="ECO:0007669"/>
    <property type="project" value="UniProtKB-KW"/>
</dbReference>
<dbReference type="InterPro" id="IPR050072">
    <property type="entry name" value="Peptidase_M20A"/>
</dbReference>
<name>A0A1Z3NCR9_BDEBC</name>